<feature type="region of interest" description="Disordered" evidence="1">
    <location>
        <begin position="108"/>
        <end position="158"/>
    </location>
</feature>
<sequence length="158" mass="16674">MATTEKRMSARDLARKKVAAQREAQRLRDQANETDLATVLKAAEAVPAAETVRDKAIAAAKTKCQSKVDEAHTRMGAALAAMRDRGETIAALAELSDLPDTEVRRLIRLHESKATTDSQAAAPGTEHSDTDNAPHQPAPAAGGDGQSQPVQSPAELAS</sequence>
<feature type="region of interest" description="Disordered" evidence="1">
    <location>
        <begin position="1"/>
        <end position="29"/>
    </location>
</feature>
<accession>A0A495IV46</accession>
<dbReference type="Proteomes" id="UP000274762">
    <property type="component" value="Unassembled WGS sequence"/>
</dbReference>
<dbReference type="AlphaFoldDB" id="A0A495IV46"/>
<dbReference type="RefSeq" id="WP_147431455.1">
    <property type="nucleotide sequence ID" value="NZ_CBCRXS010000020.1"/>
</dbReference>
<comment type="caution">
    <text evidence="2">The sequence shown here is derived from an EMBL/GenBank/DDBJ whole genome shotgun (WGS) entry which is preliminary data.</text>
</comment>
<reference evidence="2 3" key="1">
    <citation type="submission" date="2018-10" db="EMBL/GenBank/DDBJ databases">
        <title>Sequencing the genomes of 1000 actinobacteria strains.</title>
        <authorList>
            <person name="Klenk H.-P."/>
        </authorList>
    </citation>
    <scope>NUCLEOTIDE SEQUENCE [LARGE SCALE GENOMIC DNA]</scope>
    <source>
        <strain evidence="2 3">DSM 44343</strain>
    </source>
</reference>
<evidence type="ECO:0000313" key="3">
    <source>
        <dbReference type="Proteomes" id="UP000274762"/>
    </source>
</evidence>
<evidence type="ECO:0000256" key="1">
    <source>
        <dbReference type="SAM" id="MobiDB-lite"/>
    </source>
</evidence>
<name>A0A495IV46_WILMA</name>
<protein>
    <submittedName>
        <fullName evidence="2">Uncharacterized protein</fullName>
    </submittedName>
</protein>
<gene>
    <name evidence="2" type="ORF">DFJ75_5011</name>
</gene>
<evidence type="ECO:0000313" key="2">
    <source>
        <dbReference type="EMBL" id="RKR79868.1"/>
    </source>
</evidence>
<feature type="compositionally biased region" description="Basic and acidic residues" evidence="1">
    <location>
        <begin position="1"/>
        <end position="15"/>
    </location>
</feature>
<dbReference type="EMBL" id="RBKV01000002">
    <property type="protein sequence ID" value="RKR79868.1"/>
    <property type="molecule type" value="Genomic_DNA"/>
</dbReference>
<proteinExistence type="predicted"/>
<organism evidence="2 3">
    <name type="scientific">Williamsia marianensis</name>
    <dbReference type="NCBI Taxonomy" id="85044"/>
    <lineage>
        <taxon>Bacteria</taxon>
        <taxon>Bacillati</taxon>
        <taxon>Actinomycetota</taxon>
        <taxon>Actinomycetes</taxon>
        <taxon>Mycobacteriales</taxon>
        <taxon>Nocardiaceae</taxon>
        <taxon>Williamsia</taxon>
    </lineage>
</organism>